<dbReference type="AlphaFoldDB" id="A0A9W4WK77"/>
<evidence type="ECO:0000259" key="1">
    <source>
        <dbReference type="Pfam" id="PF08603"/>
    </source>
</evidence>
<dbReference type="EMBL" id="CAMKVN010000446">
    <property type="protein sequence ID" value="CAI2168027.1"/>
    <property type="molecule type" value="Genomic_DNA"/>
</dbReference>
<keyword evidence="3" id="KW-1185">Reference proteome</keyword>
<dbReference type="GO" id="GO:0007010">
    <property type="term" value="P:cytoskeleton organization"/>
    <property type="evidence" value="ECO:0007669"/>
    <property type="project" value="InterPro"/>
</dbReference>
<dbReference type="InterPro" id="IPR013912">
    <property type="entry name" value="Adenylate_cyclase-assoc_CAP_C"/>
</dbReference>
<dbReference type="Gene3D" id="2.160.20.70">
    <property type="match status" value="1"/>
</dbReference>
<protein>
    <submittedName>
        <fullName evidence="2">17513_t:CDS:1</fullName>
    </submittedName>
</protein>
<sequence>MASHPQQPPEQAQAPNSAPNLVSQLLRRRQFFEQENSQVKYLDDTSISSDSTVYLRLCEDMEYVVNGVCTKIMIEECKDLKLTVNEKIITSIIEIWKSDGINIKLNSQVQTVQIDQCKNINLEYDKPSKFHSIVWTNTSHLSMKIYEDGQEKHSLNAGDEILVDSSDDKLYPSQYIVRLIDNQLVTEDLVRAEKGFPTTQREWDEWKAKIEINSERSSNIEKILKDLAKGNANDDING</sequence>
<feature type="domain" description="Adenylate cyclase-associated CAP C-terminal" evidence="1">
    <location>
        <begin position="46"/>
        <end position="147"/>
    </location>
</feature>
<name>A0A9W4WK77_9GLOM</name>
<evidence type="ECO:0000313" key="2">
    <source>
        <dbReference type="EMBL" id="CAI2168027.1"/>
    </source>
</evidence>
<dbReference type="Proteomes" id="UP001153678">
    <property type="component" value="Unassembled WGS sequence"/>
</dbReference>
<dbReference type="InterPro" id="IPR016098">
    <property type="entry name" value="CAP/MinC_C"/>
</dbReference>
<reference evidence="2" key="1">
    <citation type="submission" date="2022-08" db="EMBL/GenBank/DDBJ databases">
        <authorList>
            <person name="Kallberg Y."/>
            <person name="Tangrot J."/>
            <person name="Rosling A."/>
        </authorList>
    </citation>
    <scope>NUCLEOTIDE SEQUENCE</scope>
    <source>
        <strain evidence="2">Wild A</strain>
    </source>
</reference>
<dbReference type="OrthoDB" id="2522835at2759"/>
<dbReference type="Pfam" id="PF08603">
    <property type="entry name" value="CAP_C"/>
    <property type="match status" value="1"/>
</dbReference>
<organism evidence="2 3">
    <name type="scientific">Funneliformis geosporum</name>
    <dbReference type="NCBI Taxonomy" id="1117311"/>
    <lineage>
        <taxon>Eukaryota</taxon>
        <taxon>Fungi</taxon>
        <taxon>Fungi incertae sedis</taxon>
        <taxon>Mucoromycota</taxon>
        <taxon>Glomeromycotina</taxon>
        <taxon>Glomeromycetes</taxon>
        <taxon>Glomerales</taxon>
        <taxon>Glomeraceae</taxon>
        <taxon>Funneliformis</taxon>
    </lineage>
</organism>
<accession>A0A9W4WK77</accession>
<proteinExistence type="predicted"/>
<gene>
    <name evidence="2" type="ORF">FWILDA_LOCUS3378</name>
</gene>
<dbReference type="GO" id="GO:0003779">
    <property type="term" value="F:actin binding"/>
    <property type="evidence" value="ECO:0007669"/>
    <property type="project" value="InterPro"/>
</dbReference>
<evidence type="ECO:0000313" key="3">
    <source>
        <dbReference type="Proteomes" id="UP001153678"/>
    </source>
</evidence>
<dbReference type="SUPFAM" id="SSF69340">
    <property type="entry name" value="C-terminal domain of adenylylcyclase associated protein"/>
    <property type="match status" value="1"/>
</dbReference>
<comment type="caution">
    <text evidence="2">The sequence shown here is derived from an EMBL/GenBank/DDBJ whole genome shotgun (WGS) entry which is preliminary data.</text>
</comment>
<dbReference type="InterPro" id="IPR036223">
    <property type="entry name" value="CAP_C_sf"/>
</dbReference>